<dbReference type="GeneID" id="40333535"/>
<dbReference type="Pfam" id="PF20445">
    <property type="entry name" value="RHS_N"/>
    <property type="match status" value="1"/>
</dbReference>
<evidence type="ECO:0000259" key="2">
    <source>
        <dbReference type="Pfam" id="PF20445"/>
    </source>
</evidence>
<proteinExistence type="predicted"/>
<keyword evidence="4" id="KW-1185">Reference proteome</keyword>
<protein>
    <submittedName>
        <fullName evidence="3">Retrotransposon hot spot (RHS) protein</fullName>
    </submittedName>
</protein>
<feature type="compositionally biased region" description="Basic and acidic residues" evidence="1">
    <location>
        <begin position="26"/>
        <end position="40"/>
    </location>
</feature>
<name>A0A3R7KLP9_TRYRA</name>
<feature type="region of interest" description="Disordered" evidence="1">
    <location>
        <begin position="1"/>
        <end position="40"/>
    </location>
</feature>
<sequence length="116" mass="13475">MCRREEDVVPGSGLSRDSDGPSAQLRRVEGREREEEERGRRPRLEGLYESVFDATWSHVVGFPEGEGECMMVRMEVREGQRPQELWEYTQTVRTFLSVGGEEQFRPPCPKHMILSF</sequence>
<gene>
    <name evidence="3" type="ORF">TraAM80_09602</name>
</gene>
<dbReference type="RefSeq" id="XP_029233918.1">
    <property type="nucleotide sequence ID" value="XM_029386277.1"/>
</dbReference>
<evidence type="ECO:0000313" key="4">
    <source>
        <dbReference type="Proteomes" id="UP000283634"/>
    </source>
</evidence>
<dbReference type="InterPro" id="IPR046835">
    <property type="entry name" value="RHS_N"/>
</dbReference>
<dbReference type="OrthoDB" id="251987at2759"/>
<organism evidence="3 4">
    <name type="scientific">Trypanosoma rangeli</name>
    <dbReference type="NCBI Taxonomy" id="5698"/>
    <lineage>
        <taxon>Eukaryota</taxon>
        <taxon>Discoba</taxon>
        <taxon>Euglenozoa</taxon>
        <taxon>Kinetoplastea</taxon>
        <taxon>Metakinetoplastina</taxon>
        <taxon>Trypanosomatida</taxon>
        <taxon>Trypanosomatidae</taxon>
        <taxon>Trypanosoma</taxon>
        <taxon>Herpetosoma</taxon>
    </lineage>
</organism>
<comment type="caution">
    <text evidence="3">The sequence shown here is derived from an EMBL/GenBank/DDBJ whole genome shotgun (WGS) entry which is preliminary data.</text>
</comment>
<evidence type="ECO:0000256" key="1">
    <source>
        <dbReference type="SAM" id="MobiDB-lite"/>
    </source>
</evidence>
<feature type="domain" description="Retrotransposon hot spot protein N-terminal" evidence="2">
    <location>
        <begin position="48"/>
        <end position="96"/>
    </location>
</feature>
<dbReference type="EMBL" id="MKGL01000617">
    <property type="protein sequence ID" value="RNE96983.1"/>
    <property type="molecule type" value="Genomic_DNA"/>
</dbReference>
<dbReference type="AlphaFoldDB" id="A0A3R7KLP9"/>
<dbReference type="Proteomes" id="UP000283634">
    <property type="component" value="Unassembled WGS sequence"/>
</dbReference>
<reference evidence="3 4" key="1">
    <citation type="journal article" date="2018" name="BMC Genomics">
        <title>Genomic comparison of Trypanosoma conorhini and Trypanosoma rangeli to Trypanosoma cruzi strains of high and low virulence.</title>
        <authorList>
            <person name="Bradwell K.R."/>
            <person name="Koparde V.N."/>
            <person name="Matveyev A.V."/>
            <person name="Serrano M.G."/>
            <person name="Alves J.M."/>
            <person name="Parikh H."/>
            <person name="Huang B."/>
            <person name="Lee V."/>
            <person name="Espinosa-Alvarez O."/>
            <person name="Ortiz P.A."/>
            <person name="Costa-Martins A.G."/>
            <person name="Teixeira M.M."/>
            <person name="Buck G.A."/>
        </authorList>
    </citation>
    <scope>NUCLEOTIDE SEQUENCE [LARGE SCALE GENOMIC DNA]</scope>
    <source>
        <strain evidence="3 4">AM80</strain>
    </source>
</reference>
<accession>A0A3R7KLP9</accession>
<evidence type="ECO:0000313" key="3">
    <source>
        <dbReference type="EMBL" id="RNE96983.1"/>
    </source>
</evidence>